<dbReference type="OrthoDB" id="3126219at2759"/>
<dbReference type="AlphaFoldDB" id="A0A6A4I8Q1"/>
<sequence length="243" mass="27152">MSSRDRTQHALNGSLDDRDTFNRTLSRQEVMILFQKYPFIFKARGITQSELESATDSDDISTPVRSIIGGAIFQYGSLATAERECKAMCEQTITLGSPPSNTARLFQVMIRGHPWVAKFWQESWQELSGTIYMELYDPRTNAVVALSPRDVLFAEAVGPCSSLQALEEHQAGIRDCETGEMLGGCTVRSVEKDTWVLLGKMRYYLVLQKNGKGHPFIIDAPYVPSTTDHVFANASLMAGTEIW</sequence>
<evidence type="ECO:0000313" key="1">
    <source>
        <dbReference type="EMBL" id="KAE9405085.1"/>
    </source>
</evidence>
<accession>A0A6A4I8Q1</accession>
<organism evidence="1 2">
    <name type="scientific">Gymnopus androsaceus JB14</name>
    <dbReference type="NCBI Taxonomy" id="1447944"/>
    <lineage>
        <taxon>Eukaryota</taxon>
        <taxon>Fungi</taxon>
        <taxon>Dikarya</taxon>
        <taxon>Basidiomycota</taxon>
        <taxon>Agaricomycotina</taxon>
        <taxon>Agaricomycetes</taxon>
        <taxon>Agaricomycetidae</taxon>
        <taxon>Agaricales</taxon>
        <taxon>Marasmiineae</taxon>
        <taxon>Omphalotaceae</taxon>
        <taxon>Gymnopus</taxon>
    </lineage>
</organism>
<gene>
    <name evidence="1" type="ORF">BT96DRAFT_916286</name>
</gene>
<evidence type="ECO:0000313" key="2">
    <source>
        <dbReference type="Proteomes" id="UP000799118"/>
    </source>
</evidence>
<dbReference type="Proteomes" id="UP000799118">
    <property type="component" value="Unassembled WGS sequence"/>
</dbReference>
<dbReference type="EMBL" id="ML769411">
    <property type="protein sequence ID" value="KAE9405085.1"/>
    <property type="molecule type" value="Genomic_DNA"/>
</dbReference>
<protein>
    <submittedName>
        <fullName evidence="1">Uncharacterized protein</fullName>
    </submittedName>
</protein>
<proteinExistence type="predicted"/>
<keyword evidence="2" id="KW-1185">Reference proteome</keyword>
<name>A0A6A4I8Q1_9AGAR</name>
<reference evidence="1" key="1">
    <citation type="journal article" date="2019" name="Environ. Microbiol.">
        <title>Fungal ecological strategies reflected in gene transcription - a case study of two litter decomposers.</title>
        <authorList>
            <person name="Barbi F."/>
            <person name="Kohler A."/>
            <person name="Barry K."/>
            <person name="Baskaran P."/>
            <person name="Daum C."/>
            <person name="Fauchery L."/>
            <person name="Ihrmark K."/>
            <person name="Kuo A."/>
            <person name="LaButti K."/>
            <person name="Lipzen A."/>
            <person name="Morin E."/>
            <person name="Grigoriev I.V."/>
            <person name="Henrissat B."/>
            <person name="Lindahl B."/>
            <person name="Martin F."/>
        </authorList>
    </citation>
    <scope>NUCLEOTIDE SEQUENCE</scope>
    <source>
        <strain evidence="1">JB14</strain>
    </source>
</reference>